<organism evidence="14 15">
    <name type="scientific">Aquipluma nitroreducens</name>
    <dbReference type="NCBI Taxonomy" id="2010828"/>
    <lineage>
        <taxon>Bacteria</taxon>
        <taxon>Pseudomonadati</taxon>
        <taxon>Bacteroidota</taxon>
        <taxon>Bacteroidia</taxon>
        <taxon>Marinilabiliales</taxon>
        <taxon>Prolixibacteraceae</taxon>
        <taxon>Aquipluma</taxon>
    </lineage>
</organism>
<gene>
    <name evidence="12" type="primary">trpB</name>
    <name evidence="14" type="ORF">AQPE_2645</name>
</gene>
<evidence type="ECO:0000256" key="9">
    <source>
        <dbReference type="ARBA" id="ARBA00023141"/>
    </source>
</evidence>
<dbReference type="KEGG" id="anf:AQPE_2645"/>
<keyword evidence="10 12" id="KW-0456">Lyase</keyword>
<dbReference type="GO" id="GO:0005737">
    <property type="term" value="C:cytoplasm"/>
    <property type="evidence" value="ECO:0007669"/>
    <property type="project" value="TreeGrafter"/>
</dbReference>
<keyword evidence="7 12" id="KW-0822">Tryptophan biosynthesis</keyword>
<dbReference type="Gene3D" id="3.40.50.1100">
    <property type="match status" value="2"/>
</dbReference>
<evidence type="ECO:0000256" key="4">
    <source>
        <dbReference type="ARBA" id="ARBA00009982"/>
    </source>
</evidence>
<evidence type="ECO:0000313" key="14">
    <source>
        <dbReference type="EMBL" id="BBE18483.1"/>
    </source>
</evidence>
<evidence type="ECO:0000313" key="15">
    <source>
        <dbReference type="Proteomes" id="UP001193389"/>
    </source>
</evidence>
<dbReference type="SUPFAM" id="SSF53686">
    <property type="entry name" value="Tryptophan synthase beta subunit-like PLP-dependent enzymes"/>
    <property type="match status" value="1"/>
</dbReference>
<keyword evidence="6 12" id="KW-0028">Amino-acid biosynthesis</keyword>
<dbReference type="PANTHER" id="PTHR48077:SF6">
    <property type="entry name" value="TRYPTOPHAN SYNTHASE"/>
    <property type="match status" value="1"/>
</dbReference>
<evidence type="ECO:0000256" key="12">
    <source>
        <dbReference type="HAMAP-Rule" id="MF_00133"/>
    </source>
</evidence>
<evidence type="ECO:0000256" key="5">
    <source>
        <dbReference type="ARBA" id="ARBA00011270"/>
    </source>
</evidence>
<keyword evidence="15" id="KW-1185">Reference proteome</keyword>
<dbReference type="NCBIfam" id="TIGR01415">
    <property type="entry name" value="trpB_rel"/>
    <property type="match status" value="1"/>
</dbReference>
<name>A0A5K7SA71_9BACT</name>
<dbReference type="InterPro" id="IPR001926">
    <property type="entry name" value="TrpB-like_PALP"/>
</dbReference>
<dbReference type="AlphaFoldDB" id="A0A5K7SA71"/>
<dbReference type="InterPro" id="IPR023026">
    <property type="entry name" value="Trp_synth_beta/beta-like"/>
</dbReference>
<dbReference type="HAMAP" id="MF_00133">
    <property type="entry name" value="Trp_synth_beta"/>
    <property type="match status" value="1"/>
</dbReference>
<evidence type="ECO:0000259" key="13">
    <source>
        <dbReference type="Pfam" id="PF00291"/>
    </source>
</evidence>
<dbReference type="PIRSF" id="PIRSF001413">
    <property type="entry name" value="Trp_syn_beta"/>
    <property type="match status" value="1"/>
</dbReference>
<feature type="modified residue" description="N6-(pyridoxal phosphate)lysine" evidence="12">
    <location>
        <position position="112"/>
    </location>
</feature>
<dbReference type="PIRSF" id="PIRSF500824">
    <property type="entry name" value="TrpB_prok"/>
    <property type="match status" value="1"/>
</dbReference>
<dbReference type="GO" id="GO:0052684">
    <property type="term" value="F:L-serine hydro-lyase (adding indole, L-tryptophan-forming) activity"/>
    <property type="evidence" value="ECO:0007669"/>
    <property type="project" value="TreeGrafter"/>
</dbReference>
<dbReference type="NCBIfam" id="NF009057">
    <property type="entry name" value="PRK12391.1"/>
    <property type="match status" value="1"/>
</dbReference>
<dbReference type="CDD" id="cd06446">
    <property type="entry name" value="Trp-synth_B"/>
    <property type="match status" value="1"/>
</dbReference>
<accession>A0A5K7SA71</accession>
<comment type="catalytic activity">
    <reaction evidence="11 12">
        <text>(1S,2R)-1-C-(indol-3-yl)glycerol 3-phosphate + L-serine = D-glyceraldehyde 3-phosphate + L-tryptophan + H2O</text>
        <dbReference type="Rhea" id="RHEA:10532"/>
        <dbReference type="ChEBI" id="CHEBI:15377"/>
        <dbReference type="ChEBI" id="CHEBI:33384"/>
        <dbReference type="ChEBI" id="CHEBI:57912"/>
        <dbReference type="ChEBI" id="CHEBI:58866"/>
        <dbReference type="ChEBI" id="CHEBI:59776"/>
        <dbReference type="EC" id="4.2.1.20"/>
    </reaction>
</comment>
<dbReference type="GO" id="GO:0004834">
    <property type="term" value="F:tryptophan synthase activity"/>
    <property type="evidence" value="ECO:0007669"/>
    <property type="project" value="UniProtKB-UniRule"/>
</dbReference>
<dbReference type="InterPro" id="IPR006654">
    <property type="entry name" value="Trp_synth_beta"/>
</dbReference>
<dbReference type="RefSeq" id="WP_318346814.1">
    <property type="nucleotide sequence ID" value="NZ_AP018694.1"/>
</dbReference>
<dbReference type="Proteomes" id="UP001193389">
    <property type="component" value="Chromosome"/>
</dbReference>
<comment type="similarity">
    <text evidence="4 12">Belongs to the TrpB family.</text>
</comment>
<dbReference type="InterPro" id="IPR036052">
    <property type="entry name" value="TrpB-like_PALP_sf"/>
</dbReference>
<protein>
    <recommendedName>
        <fullName evidence="12">Tryptophan synthase beta chain</fullName>
        <ecNumber evidence="12">4.2.1.20</ecNumber>
    </recommendedName>
</protein>
<evidence type="ECO:0000256" key="1">
    <source>
        <dbReference type="ARBA" id="ARBA00001933"/>
    </source>
</evidence>
<evidence type="ECO:0000256" key="7">
    <source>
        <dbReference type="ARBA" id="ARBA00022822"/>
    </source>
</evidence>
<comment type="pathway">
    <text evidence="3 12">Amino-acid biosynthesis; L-tryptophan biosynthesis; L-tryptophan from chorismate: step 5/5.</text>
</comment>
<reference evidence="14" key="1">
    <citation type="journal article" date="2020" name="Int. J. Syst. Evol. Microbiol.">
        <title>Aquipluma nitroreducens gen. nov. sp. nov., a novel facultatively anaerobic bacterium isolated from a freshwater lake.</title>
        <authorList>
            <person name="Watanabe M."/>
            <person name="Kojima H."/>
            <person name="Fukui M."/>
        </authorList>
    </citation>
    <scope>NUCLEOTIDE SEQUENCE</scope>
    <source>
        <strain evidence="14">MeG22</strain>
    </source>
</reference>
<dbReference type="PANTHER" id="PTHR48077">
    <property type="entry name" value="TRYPTOPHAN SYNTHASE-RELATED"/>
    <property type="match status" value="1"/>
</dbReference>
<proteinExistence type="inferred from homology"/>
<feature type="domain" description="Tryptophan synthase beta chain-like PALP" evidence="13">
    <location>
        <begin position="76"/>
        <end position="417"/>
    </location>
</feature>
<keyword evidence="8 12" id="KW-0663">Pyridoxal phosphate</keyword>
<dbReference type="GO" id="GO:0030170">
    <property type="term" value="F:pyridoxal phosphate binding"/>
    <property type="evidence" value="ECO:0007669"/>
    <property type="project" value="InterPro"/>
</dbReference>
<evidence type="ECO:0000256" key="6">
    <source>
        <dbReference type="ARBA" id="ARBA00022605"/>
    </source>
</evidence>
<dbReference type="EMBL" id="AP018694">
    <property type="protein sequence ID" value="BBE18483.1"/>
    <property type="molecule type" value="Genomic_DNA"/>
</dbReference>
<evidence type="ECO:0000256" key="11">
    <source>
        <dbReference type="ARBA" id="ARBA00049047"/>
    </source>
</evidence>
<dbReference type="InterPro" id="IPR006316">
    <property type="entry name" value="Trp_synth_b-like"/>
</dbReference>
<comment type="function">
    <text evidence="2 12">The beta subunit is responsible for the synthesis of L-tryptophan from indole and L-serine.</text>
</comment>
<comment type="cofactor">
    <cofactor evidence="1 12">
        <name>pyridoxal 5'-phosphate</name>
        <dbReference type="ChEBI" id="CHEBI:597326"/>
    </cofactor>
</comment>
<comment type="subunit">
    <text evidence="5 12">Tetramer of two alpha and two beta chains.</text>
</comment>
<dbReference type="InterPro" id="IPR006653">
    <property type="entry name" value="Trp_synth_b_CS"/>
</dbReference>
<evidence type="ECO:0000256" key="8">
    <source>
        <dbReference type="ARBA" id="ARBA00022898"/>
    </source>
</evidence>
<evidence type="ECO:0000256" key="3">
    <source>
        <dbReference type="ARBA" id="ARBA00004733"/>
    </source>
</evidence>
<evidence type="ECO:0000256" key="2">
    <source>
        <dbReference type="ARBA" id="ARBA00002786"/>
    </source>
</evidence>
<dbReference type="PROSITE" id="PS00168">
    <property type="entry name" value="TRP_SYNTHASE_BETA"/>
    <property type="match status" value="1"/>
</dbReference>
<dbReference type="Pfam" id="PF00291">
    <property type="entry name" value="PALP"/>
    <property type="match status" value="1"/>
</dbReference>
<sequence length="458" mass="50088">MARQKKIYLDESEMPKQWYNLAPDLITPLNPPLGPGGISVTPEMLAPVFPMNLIEQEVSQERWIDIPEEVRQILFQWRPSPLIRAYELEAALGTPAKIYYKNEGVSPAGSHKPNTAIPQAWYNKQFGIKKLVTETGAGQWGSALSYACAQIGGIECKVYMVRVSFDQKPFRKILMQTWGGKCVSSPSMETQAGRDVLAEYPDTPGSLGIAISEAVEEAVSDPTGKTRYALGSVLNHVMLHQTIIGQEAKKQLAKVGIKKPDIVIGCCGGGSNFAGISFPFMYDKVNGADIQIIGAEPFSCPTLTKAPFIYDHGDVAKMTPLLAMNSLGHNFIPAPIHAGGLRYHGMAPLVSAALRDGLMDAVAIHQSECFEAGLLFLRTEGIIPAPETTHAIAATIREALKAKEEGKEKVILFNFSGHGLMDLVGYDKYMTGQLHDYEYPEHEIEANLAKLVGYPMPK</sequence>
<dbReference type="EC" id="4.2.1.20" evidence="12"/>
<dbReference type="UniPathway" id="UPA00035">
    <property type="reaction ID" value="UER00044"/>
</dbReference>
<evidence type="ECO:0000256" key="10">
    <source>
        <dbReference type="ARBA" id="ARBA00023239"/>
    </source>
</evidence>
<keyword evidence="9 12" id="KW-0057">Aromatic amino acid biosynthesis</keyword>